<name>A0A8J4Q1I8_9MYCE</name>
<dbReference type="PANTHER" id="PTHR16148:SF14">
    <property type="entry name" value="MYND-TYPE DOMAIN-CONTAINING PROTEIN"/>
    <property type="match status" value="1"/>
</dbReference>
<reference evidence="2" key="1">
    <citation type="submission" date="2020-01" db="EMBL/GenBank/DDBJ databases">
        <title>Development of genomics and gene disruption for Polysphondylium violaceum indicates a role for the polyketide synthase stlB in stalk morphogenesis.</title>
        <authorList>
            <person name="Narita B."/>
            <person name="Kawabe Y."/>
            <person name="Kin K."/>
            <person name="Saito T."/>
            <person name="Gibbs R."/>
            <person name="Kuspa A."/>
            <person name="Muzny D."/>
            <person name="Queller D."/>
            <person name="Richards S."/>
            <person name="Strassman J."/>
            <person name="Sucgang R."/>
            <person name="Worley K."/>
            <person name="Schaap P."/>
        </authorList>
    </citation>
    <scope>NUCLEOTIDE SEQUENCE</scope>
    <source>
        <strain evidence="2">QSvi11</strain>
    </source>
</reference>
<dbReference type="PANTHER" id="PTHR16148">
    <property type="entry name" value="NF-KAPPA-B-REPRESSING FACTOR-RELATED"/>
    <property type="match status" value="1"/>
</dbReference>
<dbReference type="Proteomes" id="UP000695562">
    <property type="component" value="Unassembled WGS sequence"/>
</dbReference>
<dbReference type="AlphaFoldDB" id="A0A8J4Q1I8"/>
<feature type="compositionally biased region" description="Low complexity" evidence="1">
    <location>
        <begin position="591"/>
        <end position="637"/>
    </location>
</feature>
<gene>
    <name evidence="2" type="ORF">CYY_002312</name>
</gene>
<feature type="compositionally biased region" description="Basic residues" evidence="1">
    <location>
        <begin position="33"/>
        <end position="44"/>
    </location>
</feature>
<feature type="region of interest" description="Disordered" evidence="1">
    <location>
        <begin position="578"/>
        <end position="637"/>
    </location>
</feature>
<feature type="compositionally biased region" description="Low complexity" evidence="1">
    <location>
        <begin position="11"/>
        <end position="32"/>
    </location>
</feature>
<evidence type="ECO:0000313" key="2">
    <source>
        <dbReference type="EMBL" id="KAF2076407.1"/>
    </source>
</evidence>
<dbReference type="GO" id="GO:0005730">
    <property type="term" value="C:nucleolus"/>
    <property type="evidence" value="ECO:0007669"/>
    <property type="project" value="TreeGrafter"/>
</dbReference>
<sequence length="637" mass="75431">MEKEKKRKSTSTKTTTTTTTTSAATSDITNNHYNHKSKKHRKNKSSITTRSSLSSISKQEKAFWKVWENSNITSRIWACKPDFLIPYRTYEDANSIKWLLENDHVCLFIEKVKNRDINLSKWYYLNEMPDKFTEINDQEFFEGVHDLLSKHWHLMERRLEEFVKIKLNLPLDRKLKPAKKKREDSDTEDYDIEKWIMFSNHSQAVKSWNNRYKLIVQDVLDGDNVENAKKVIEHCKCLHLIPISPKNLEIIALLSHCNPLPKITLEKIYPLSNFEEIVQVLLKNRLITKAETDHLDKFQTKRNLVYLLKNGFNYHFDKINANMKENRSKINCIPTFFKLTGINEREMMFFECPFFIRECILNFTQQEFSEISFDYPNNFNFADYILDMRLYRYPSVEDYENIDLNRIDVTLLAKTGCTDAIRAYMNKFYPSLEATTPRRKENVLNLLHTTARHCHTHIYRMLADEFPHVYIFVHTPETAGKDIYDFEELKSIYIAIEKANWALCDYILDDLLLVPPLHSLAEFCKVNITQMIYLCEKFPKIRFSYVQSQELYTYPLFVKYVESKKLLDCWVPRDQIKKQNPKKKSKGYTKNLKNNIHNLNNNSNTTKNGTKNNNNNSNNNHNHINNNSNGNINKFDK</sequence>
<proteinExistence type="predicted"/>
<organism evidence="2 3">
    <name type="scientific">Polysphondylium violaceum</name>
    <dbReference type="NCBI Taxonomy" id="133409"/>
    <lineage>
        <taxon>Eukaryota</taxon>
        <taxon>Amoebozoa</taxon>
        <taxon>Evosea</taxon>
        <taxon>Eumycetozoa</taxon>
        <taxon>Dictyostelia</taxon>
        <taxon>Dictyosteliales</taxon>
        <taxon>Dictyosteliaceae</taxon>
        <taxon>Polysphondylium</taxon>
    </lineage>
</organism>
<feature type="region of interest" description="Disordered" evidence="1">
    <location>
        <begin position="1"/>
        <end position="52"/>
    </location>
</feature>
<evidence type="ECO:0000256" key="1">
    <source>
        <dbReference type="SAM" id="MobiDB-lite"/>
    </source>
</evidence>
<dbReference type="EMBL" id="AJWJ01000062">
    <property type="protein sequence ID" value="KAF2076407.1"/>
    <property type="molecule type" value="Genomic_DNA"/>
</dbReference>
<comment type="caution">
    <text evidence="2">The sequence shown here is derived from an EMBL/GenBank/DDBJ whole genome shotgun (WGS) entry which is preliminary data.</text>
</comment>
<dbReference type="GO" id="GO:0005654">
    <property type="term" value="C:nucleoplasm"/>
    <property type="evidence" value="ECO:0007669"/>
    <property type="project" value="TreeGrafter"/>
</dbReference>
<keyword evidence="3" id="KW-1185">Reference proteome</keyword>
<protein>
    <submittedName>
        <fullName evidence="2">Uncharacterized protein</fullName>
    </submittedName>
</protein>
<evidence type="ECO:0000313" key="3">
    <source>
        <dbReference type="Proteomes" id="UP000695562"/>
    </source>
</evidence>
<accession>A0A8J4Q1I8</accession>
<feature type="compositionally biased region" description="Basic residues" evidence="1">
    <location>
        <begin position="1"/>
        <end position="10"/>
    </location>
</feature>